<sequence>MKELEERHNPYAPPQAKVLVDQASKPSAKRPPSVRWALAMILVSTVVISYLEVQIFREQGWALWFGQPWSAAQDVLRIVAGLGLVFGVRKAWVYWATVVILAAHLINMGESILYGLPGAPPRDLSSQLEMVIAGLLLCFHFYRFAFCKPSRRYFGLVNVD</sequence>
<keyword evidence="1" id="KW-0472">Membrane</keyword>
<evidence type="ECO:0000313" key="3">
    <source>
        <dbReference type="Proteomes" id="UP001596052"/>
    </source>
</evidence>
<name>A0ABW0KXA2_9BACT</name>
<accession>A0ABW0KXA2</accession>
<evidence type="ECO:0000313" key="2">
    <source>
        <dbReference type="EMBL" id="MFC5457177.1"/>
    </source>
</evidence>
<protein>
    <submittedName>
        <fullName evidence="2">Uncharacterized protein</fullName>
    </submittedName>
</protein>
<feature type="transmembrane region" description="Helical" evidence="1">
    <location>
        <begin position="34"/>
        <end position="51"/>
    </location>
</feature>
<keyword evidence="1" id="KW-0812">Transmembrane</keyword>
<feature type="transmembrane region" description="Helical" evidence="1">
    <location>
        <begin position="93"/>
        <end position="116"/>
    </location>
</feature>
<proteinExistence type="predicted"/>
<feature type="transmembrane region" description="Helical" evidence="1">
    <location>
        <begin position="128"/>
        <end position="146"/>
    </location>
</feature>
<gene>
    <name evidence="2" type="ORF">ACFQDI_20075</name>
</gene>
<keyword evidence="1" id="KW-1133">Transmembrane helix</keyword>
<reference evidence="3" key="1">
    <citation type="journal article" date="2019" name="Int. J. Syst. Evol. Microbiol.">
        <title>The Global Catalogue of Microorganisms (GCM) 10K type strain sequencing project: providing services to taxonomists for standard genome sequencing and annotation.</title>
        <authorList>
            <consortium name="The Broad Institute Genomics Platform"/>
            <consortium name="The Broad Institute Genome Sequencing Center for Infectious Disease"/>
            <person name="Wu L."/>
            <person name="Ma J."/>
        </authorList>
    </citation>
    <scope>NUCLEOTIDE SEQUENCE [LARGE SCALE GENOMIC DNA]</scope>
    <source>
        <strain evidence="3">CGMCC 4.1469</strain>
    </source>
</reference>
<evidence type="ECO:0000256" key="1">
    <source>
        <dbReference type="SAM" id="Phobius"/>
    </source>
</evidence>
<dbReference type="Proteomes" id="UP001596052">
    <property type="component" value="Unassembled WGS sequence"/>
</dbReference>
<dbReference type="RefSeq" id="WP_377170189.1">
    <property type="nucleotide sequence ID" value="NZ_JBHSMQ010000008.1"/>
</dbReference>
<feature type="transmembrane region" description="Helical" evidence="1">
    <location>
        <begin position="71"/>
        <end position="88"/>
    </location>
</feature>
<dbReference type="EMBL" id="JBHSMQ010000008">
    <property type="protein sequence ID" value="MFC5457177.1"/>
    <property type="molecule type" value="Genomic_DNA"/>
</dbReference>
<organism evidence="2 3">
    <name type="scientific">Prosthecobacter fluviatilis</name>
    <dbReference type="NCBI Taxonomy" id="445931"/>
    <lineage>
        <taxon>Bacteria</taxon>
        <taxon>Pseudomonadati</taxon>
        <taxon>Verrucomicrobiota</taxon>
        <taxon>Verrucomicrobiia</taxon>
        <taxon>Verrucomicrobiales</taxon>
        <taxon>Verrucomicrobiaceae</taxon>
        <taxon>Prosthecobacter</taxon>
    </lineage>
</organism>
<comment type="caution">
    <text evidence="2">The sequence shown here is derived from an EMBL/GenBank/DDBJ whole genome shotgun (WGS) entry which is preliminary data.</text>
</comment>
<keyword evidence="3" id="KW-1185">Reference proteome</keyword>